<feature type="domain" description="Pyridoxamine 5'-phosphate oxidase Alr4036 family FMN-binding" evidence="2">
    <location>
        <begin position="4"/>
        <end position="134"/>
    </location>
</feature>
<organism evidence="3">
    <name type="scientific">Palpitomonas bilix</name>
    <dbReference type="NCBI Taxonomy" id="652834"/>
    <lineage>
        <taxon>Eukaryota</taxon>
        <taxon>Eukaryota incertae sedis</taxon>
    </lineage>
</organism>
<feature type="region of interest" description="Disordered" evidence="1">
    <location>
        <begin position="54"/>
        <end position="74"/>
    </location>
</feature>
<dbReference type="AlphaFoldDB" id="A0A7S3G1B0"/>
<dbReference type="PANTHER" id="PTHR28243">
    <property type="entry name" value="AGL049CP"/>
    <property type="match status" value="1"/>
</dbReference>
<feature type="compositionally biased region" description="Basic and acidic residues" evidence="1">
    <location>
        <begin position="54"/>
        <end position="71"/>
    </location>
</feature>
<reference evidence="3" key="1">
    <citation type="submission" date="2021-01" db="EMBL/GenBank/DDBJ databases">
        <authorList>
            <person name="Corre E."/>
            <person name="Pelletier E."/>
            <person name="Niang G."/>
            <person name="Scheremetjew M."/>
            <person name="Finn R."/>
            <person name="Kale V."/>
            <person name="Holt S."/>
            <person name="Cochrane G."/>
            <person name="Meng A."/>
            <person name="Brown T."/>
            <person name="Cohen L."/>
        </authorList>
    </citation>
    <scope>NUCLEOTIDE SEQUENCE</scope>
    <source>
        <strain evidence="3">NIES-2562</strain>
    </source>
</reference>
<dbReference type="UniPathway" id="UPA01068">
    <property type="reaction ID" value="UER00304"/>
</dbReference>
<evidence type="ECO:0000256" key="1">
    <source>
        <dbReference type="SAM" id="MobiDB-lite"/>
    </source>
</evidence>
<dbReference type="PANTHER" id="PTHR28243:SF1">
    <property type="entry name" value="PYRIDOXAMINE 5'-PHOSPHATE OXIDASE ALR4036 FAMILY FMN-BINDING DOMAIN-CONTAINING PROTEIN"/>
    <property type="match status" value="1"/>
</dbReference>
<dbReference type="InterPro" id="IPR012349">
    <property type="entry name" value="Split_barrel_FMN-bd"/>
</dbReference>
<evidence type="ECO:0000259" key="2">
    <source>
        <dbReference type="Pfam" id="PF12766"/>
    </source>
</evidence>
<dbReference type="Gene3D" id="2.30.110.10">
    <property type="entry name" value="Electron Transport, Fmn-binding Protein, Chain A"/>
    <property type="match status" value="1"/>
</dbReference>
<sequence length="237" mass="26368">MVAARWRGVLDKCLNKNRSDVTSRYLQFATVGKDGFPSNRTVVFRGFCEVTSGDDAKEVGESGDEKRRDGGGDGAFFSPTSAISGDGDSALYFITDGRSEKVEEIGREGGVAEACWYLPITREQFRIRGDVHLVNAESEASGRYQLSVRREEVWQRMSESARAQFAWPAPGSARCGDEEFASSSSQIDEKVPLPNFLLMVLLPTRVDHLQLKPKPNLRTIHTFGSASQQWEEREVNP</sequence>
<gene>
    <name evidence="3" type="ORF">PBIL07802_LOCUS5362</name>
</gene>
<dbReference type="Pfam" id="PF12766">
    <property type="entry name" value="Pyridox_oxase_2"/>
    <property type="match status" value="1"/>
</dbReference>
<evidence type="ECO:0000313" key="3">
    <source>
        <dbReference type="EMBL" id="CAE0243196.1"/>
    </source>
</evidence>
<dbReference type="GO" id="GO:0010181">
    <property type="term" value="F:FMN binding"/>
    <property type="evidence" value="ECO:0007669"/>
    <property type="project" value="InterPro"/>
</dbReference>
<name>A0A7S3G1B0_9EUKA</name>
<accession>A0A7S3G1B0</accession>
<dbReference type="SUPFAM" id="SSF50475">
    <property type="entry name" value="FMN-binding split barrel"/>
    <property type="match status" value="1"/>
</dbReference>
<dbReference type="InterPro" id="IPR024624">
    <property type="entry name" value="Pyridox_Oxase_Alr4036_FMN-bd"/>
</dbReference>
<dbReference type="EMBL" id="HBIB01008657">
    <property type="protein sequence ID" value="CAE0243196.1"/>
    <property type="molecule type" value="Transcribed_RNA"/>
</dbReference>
<protein>
    <recommendedName>
        <fullName evidence="2">Pyridoxamine 5'-phosphate oxidase Alr4036 family FMN-binding domain-containing protein</fullName>
    </recommendedName>
</protein>
<proteinExistence type="predicted"/>